<dbReference type="Proteomes" id="UP000516280">
    <property type="component" value="Chromosome"/>
</dbReference>
<evidence type="ECO:0000313" key="6">
    <source>
        <dbReference type="EMBL" id="QDJ28943.1"/>
    </source>
</evidence>
<comment type="similarity">
    <text evidence="2">Belongs to the glycosyltransferase 2 family.</text>
</comment>
<gene>
    <name evidence="6" type="ORF">BHS01_10675</name>
</gene>
<evidence type="ECO:0000256" key="4">
    <source>
        <dbReference type="ARBA" id="ARBA00022679"/>
    </source>
</evidence>
<dbReference type="PANTHER" id="PTHR43179">
    <property type="entry name" value="RHAMNOSYLTRANSFERASE WBBL"/>
    <property type="match status" value="1"/>
</dbReference>
<dbReference type="InterPro" id="IPR029044">
    <property type="entry name" value="Nucleotide-diphossugar_trans"/>
</dbReference>
<comment type="pathway">
    <text evidence="1">Cell wall biogenesis; cell wall polysaccharide biosynthesis.</text>
</comment>
<keyword evidence="4" id="KW-0808">Transferase</keyword>
<reference evidence="6 7" key="1">
    <citation type="submission" date="2016-09" db="EMBL/GenBank/DDBJ databases">
        <title>Lactic acid bacteria from MAP meat Genome sequencing and assembly.</title>
        <authorList>
            <person name="Behr J."/>
            <person name="Hilgarth M."/>
            <person name="Vogel R.F."/>
        </authorList>
    </citation>
    <scope>NUCLEOTIDE SEQUENCE [LARGE SCALE GENOMIC DNA]</scope>
    <source>
        <strain evidence="6 7">TMW21615</strain>
    </source>
</reference>
<name>A0A7L4WHG8_9LACT</name>
<dbReference type="Gene3D" id="3.90.550.10">
    <property type="entry name" value="Spore Coat Polysaccharide Biosynthesis Protein SpsA, Chain A"/>
    <property type="match status" value="1"/>
</dbReference>
<dbReference type="InterPro" id="IPR001173">
    <property type="entry name" value="Glyco_trans_2-like"/>
</dbReference>
<evidence type="ECO:0000256" key="2">
    <source>
        <dbReference type="ARBA" id="ARBA00006739"/>
    </source>
</evidence>
<evidence type="ECO:0000256" key="3">
    <source>
        <dbReference type="ARBA" id="ARBA00022676"/>
    </source>
</evidence>
<feature type="domain" description="Glycosyltransferase 2-like" evidence="5">
    <location>
        <begin position="7"/>
        <end position="120"/>
    </location>
</feature>
<dbReference type="AlphaFoldDB" id="A0A7L4WHG8"/>
<keyword evidence="3" id="KW-0328">Glycosyltransferase</keyword>
<evidence type="ECO:0000256" key="1">
    <source>
        <dbReference type="ARBA" id="ARBA00004776"/>
    </source>
</evidence>
<accession>A0A7L4WHG8</accession>
<evidence type="ECO:0000313" key="7">
    <source>
        <dbReference type="Proteomes" id="UP000516280"/>
    </source>
</evidence>
<proteinExistence type="inferred from homology"/>
<dbReference type="EMBL" id="CP017195">
    <property type="protein sequence ID" value="QDJ28943.1"/>
    <property type="molecule type" value="Genomic_DNA"/>
</dbReference>
<evidence type="ECO:0000259" key="5">
    <source>
        <dbReference type="Pfam" id="PF00535"/>
    </source>
</evidence>
<dbReference type="Pfam" id="PF00535">
    <property type="entry name" value="Glycos_transf_2"/>
    <property type="match status" value="1"/>
</dbReference>
<dbReference type="KEGG" id="lpaa:BHS01_10675"/>
<protein>
    <recommendedName>
        <fullName evidence="5">Glycosyltransferase 2-like domain-containing protein</fullName>
    </recommendedName>
</protein>
<dbReference type="SUPFAM" id="SSF53448">
    <property type="entry name" value="Nucleotide-diphospho-sugar transferases"/>
    <property type="match status" value="1"/>
</dbReference>
<sequence length="290" mass="33628">MNNLAFVVLNYNSADDTIRCVERLLSFNKNFWIIIVDNFSSDDSQERISKQFQSKKKIILLPSEENRGYAAGNNIGIKYAIGTLNVEYIGIINPDVLIPYNLLEKILTAFSIHKDIVLLSGEMEWNNAKVTNYWDIPTSRNIVTQHSLFFKNKKEVKNTKKISSNVMEVECVSGAFFIAKSFILESINYLDEGTFLYNEENILGINIKKRGFKEAIIKNEFYLHLHPIDKRKKIPLKNKIISSEPSYKSSKYLLEKYYNGKKLRSLFLAEVSNKVFLFLAYLKKLITYEK</sequence>
<organism evidence="6 7">
    <name type="scientific">Pseudolactococcus paracarnosus</name>
    <dbReference type="NCBI Taxonomy" id="2749962"/>
    <lineage>
        <taxon>Bacteria</taxon>
        <taxon>Bacillati</taxon>
        <taxon>Bacillota</taxon>
        <taxon>Bacilli</taxon>
        <taxon>Lactobacillales</taxon>
        <taxon>Streptococcaceae</taxon>
        <taxon>Pseudolactococcus</taxon>
    </lineage>
</organism>
<dbReference type="RefSeq" id="WP_188348008.1">
    <property type="nucleotide sequence ID" value="NZ_CP017195.1"/>
</dbReference>
<dbReference type="PANTHER" id="PTHR43179:SF12">
    <property type="entry name" value="GALACTOFURANOSYLTRANSFERASE GLFT2"/>
    <property type="match status" value="1"/>
</dbReference>
<dbReference type="GO" id="GO:0016757">
    <property type="term" value="F:glycosyltransferase activity"/>
    <property type="evidence" value="ECO:0007669"/>
    <property type="project" value="UniProtKB-KW"/>
</dbReference>